<dbReference type="Proteomes" id="UP000319817">
    <property type="component" value="Chromosome"/>
</dbReference>
<sequence>MNPVNLLSIGIVIGCTSLGVGRIAAEESPPFAVHAGVRFVSASSAEIRWETTKAGPCTVAYGPSKKLGRFAQSDVNGTSHRVVIDDVQLGQMYWYRFGKKQNGKMVFSPFYQFDASMNYMPATMPSSTTTGEAAEVMKAIVSHLKQNGGFAVLFESIDRAWAESLAAKTTLSVVAAKSDPAAVDQLRRDWYQRAIYGPRLSSRLINTLPKSFANLIITPLENFKDAAAYVSSSGQIVSVGGKPTAPGFEWTELSEGVFLGDAIESQALAQWGHQYGSTGNASFSGETLRGVDKASDLAMKWIGRPGADFGIDRNPRMPAPLATGGRLFHQGMNRMIALDAYNGAVLWSLEIPDLRRVNVPRDSANWCADEDTVYAAIGDRAWLIDAASGQMKQTFELPDSEDANLDWGYIAVADDVLLGTSMKSGSDYDSFWGKASWYDGKDDAATAKVCGQSLIAYEKQYGAIKWQYPADAIVHSTIAIADGRVYFVKVDDPSLKDQPTGKLENKQIWQKALVVCLDLQTGQPLWEQPVAKQKDQVIVSFGLADASQYLLETSGENEFHFAAFDADSGKSRWSRSVAWPEDNHGGHMQHAVLMNDKLFVQPHIIDAKTGAILQSDTLGKRRGCATPVGAGNFVIYRGGTGPLSLWSLKDDKPTEFARLRPSCWLSTIPAQGMLFSPEGGGGCSCGGWMETSIGFEPNMRAVNRQAKEIR</sequence>
<dbReference type="PANTHER" id="PTHR34512:SF30">
    <property type="entry name" value="OUTER MEMBRANE PROTEIN ASSEMBLY FACTOR BAMB"/>
    <property type="match status" value="1"/>
</dbReference>
<feature type="domain" description="Pyrrolo-quinoline quinone repeat" evidence="1">
    <location>
        <begin position="512"/>
        <end position="620"/>
    </location>
</feature>
<dbReference type="OrthoDB" id="247003at2"/>
<dbReference type="InterPro" id="IPR002372">
    <property type="entry name" value="PQQ_rpt_dom"/>
</dbReference>
<name>A0A517NPW5_9BACT</name>
<dbReference type="RefSeq" id="WP_145416678.1">
    <property type="nucleotide sequence ID" value="NZ_CP036526.1"/>
</dbReference>
<gene>
    <name evidence="2" type="ORF">K239x_11080</name>
</gene>
<dbReference type="Pfam" id="PF13360">
    <property type="entry name" value="PQQ_2"/>
    <property type="match status" value="1"/>
</dbReference>
<reference evidence="2 3" key="1">
    <citation type="submission" date="2019-02" db="EMBL/GenBank/DDBJ databases">
        <title>Deep-cultivation of Planctomycetes and their phenomic and genomic characterization uncovers novel biology.</title>
        <authorList>
            <person name="Wiegand S."/>
            <person name="Jogler M."/>
            <person name="Boedeker C."/>
            <person name="Pinto D."/>
            <person name="Vollmers J."/>
            <person name="Rivas-Marin E."/>
            <person name="Kohn T."/>
            <person name="Peeters S.H."/>
            <person name="Heuer A."/>
            <person name="Rast P."/>
            <person name="Oberbeckmann S."/>
            <person name="Bunk B."/>
            <person name="Jeske O."/>
            <person name="Meyerdierks A."/>
            <person name="Storesund J.E."/>
            <person name="Kallscheuer N."/>
            <person name="Luecker S."/>
            <person name="Lage O.M."/>
            <person name="Pohl T."/>
            <person name="Merkel B.J."/>
            <person name="Hornburger P."/>
            <person name="Mueller R.-W."/>
            <person name="Bruemmer F."/>
            <person name="Labrenz M."/>
            <person name="Spormann A.M."/>
            <person name="Op den Camp H."/>
            <person name="Overmann J."/>
            <person name="Amann R."/>
            <person name="Jetten M.S.M."/>
            <person name="Mascher T."/>
            <person name="Medema M.H."/>
            <person name="Devos D.P."/>
            <person name="Kaster A.-K."/>
            <person name="Ovreas L."/>
            <person name="Rohde M."/>
            <person name="Galperin M.Y."/>
            <person name="Jogler C."/>
        </authorList>
    </citation>
    <scope>NUCLEOTIDE SEQUENCE [LARGE SCALE GENOMIC DNA]</scope>
    <source>
        <strain evidence="2 3">K23_9</strain>
    </source>
</reference>
<dbReference type="InterPro" id="IPR011047">
    <property type="entry name" value="Quinoprotein_ADH-like_sf"/>
</dbReference>
<dbReference type="Gene3D" id="2.130.10.10">
    <property type="entry name" value="YVTN repeat-like/Quinoprotein amine dehydrogenase"/>
    <property type="match status" value="1"/>
</dbReference>
<organism evidence="2 3">
    <name type="scientific">Stieleria marina</name>
    <dbReference type="NCBI Taxonomy" id="1930275"/>
    <lineage>
        <taxon>Bacteria</taxon>
        <taxon>Pseudomonadati</taxon>
        <taxon>Planctomycetota</taxon>
        <taxon>Planctomycetia</taxon>
        <taxon>Pirellulales</taxon>
        <taxon>Pirellulaceae</taxon>
        <taxon>Stieleria</taxon>
    </lineage>
</organism>
<dbReference type="EMBL" id="CP036526">
    <property type="protein sequence ID" value="QDT09163.1"/>
    <property type="molecule type" value="Genomic_DNA"/>
</dbReference>
<dbReference type="SUPFAM" id="SSF50998">
    <property type="entry name" value="Quinoprotein alcohol dehydrogenase-like"/>
    <property type="match status" value="1"/>
</dbReference>
<protein>
    <submittedName>
        <fullName evidence="2">PQQ enzyme repeat protein</fullName>
    </submittedName>
</protein>
<dbReference type="AlphaFoldDB" id="A0A517NPW5"/>
<evidence type="ECO:0000259" key="1">
    <source>
        <dbReference type="Pfam" id="PF13360"/>
    </source>
</evidence>
<evidence type="ECO:0000313" key="2">
    <source>
        <dbReference type="EMBL" id="QDT09163.1"/>
    </source>
</evidence>
<keyword evidence="3" id="KW-1185">Reference proteome</keyword>
<proteinExistence type="predicted"/>
<dbReference type="InterPro" id="IPR015943">
    <property type="entry name" value="WD40/YVTN_repeat-like_dom_sf"/>
</dbReference>
<evidence type="ECO:0000313" key="3">
    <source>
        <dbReference type="Proteomes" id="UP000319817"/>
    </source>
</evidence>
<dbReference type="PANTHER" id="PTHR34512">
    <property type="entry name" value="CELL SURFACE PROTEIN"/>
    <property type="match status" value="1"/>
</dbReference>
<accession>A0A517NPW5</accession>